<keyword evidence="3" id="KW-1185">Reference proteome</keyword>
<gene>
    <name evidence="2" type="ORF">PQR79_07755</name>
</gene>
<dbReference type="RefSeq" id="WP_238106704.1">
    <property type="nucleotide sequence ID" value="NZ_JAQQPZ010000004.1"/>
</dbReference>
<keyword evidence="1" id="KW-0175">Coiled coil</keyword>
<protein>
    <submittedName>
        <fullName evidence="2">Uncharacterized protein</fullName>
    </submittedName>
</protein>
<evidence type="ECO:0000313" key="3">
    <source>
        <dbReference type="Proteomes" id="UP001213691"/>
    </source>
</evidence>
<evidence type="ECO:0000313" key="2">
    <source>
        <dbReference type="EMBL" id="MDD8059024.1"/>
    </source>
</evidence>
<organism evidence="2 3">
    <name type="scientific">Shewanella metallivivens</name>
    <dbReference type="NCBI Taxonomy" id="2872342"/>
    <lineage>
        <taxon>Bacteria</taxon>
        <taxon>Pseudomonadati</taxon>
        <taxon>Pseudomonadota</taxon>
        <taxon>Gammaproteobacteria</taxon>
        <taxon>Alteromonadales</taxon>
        <taxon>Shewanellaceae</taxon>
        <taxon>Shewanella</taxon>
    </lineage>
</organism>
<reference evidence="2 3" key="1">
    <citation type="submission" date="2023-02" db="EMBL/GenBank/DDBJ databases">
        <title>Genome sequence of Shewanella metallivivens ER-Te-42B-Light, sp. nov., enriched from sulfide tube worms (Riftia pachyptila) isolated from Explorer Ridge in the Pacific Ocean.</title>
        <authorList>
            <person name="Maltman C."/>
            <person name="Kuzyk S.B."/>
            <person name="Kyndt J.A."/>
            <person name="Yurkov V."/>
        </authorList>
    </citation>
    <scope>NUCLEOTIDE SEQUENCE [LARGE SCALE GENOMIC DNA]</scope>
    <source>
        <strain evidence="2 3">ER-Te-42B-Light</strain>
    </source>
</reference>
<evidence type="ECO:0000256" key="1">
    <source>
        <dbReference type="SAM" id="Coils"/>
    </source>
</evidence>
<accession>A0ABT5TMD6</accession>
<dbReference type="EMBL" id="JAQQPZ010000004">
    <property type="protein sequence ID" value="MDD8059024.1"/>
    <property type="molecule type" value="Genomic_DNA"/>
</dbReference>
<dbReference type="Proteomes" id="UP001213691">
    <property type="component" value="Unassembled WGS sequence"/>
</dbReference>
<comment type="caution">
    <text evidence="2">The sequence shown here is derived from an EMBL/GenBank/DDBJ whole genome shotgun (WGS) entry which is preliminary data.</text>
</comment>
<name>A0ABT5TMD6_9GAMM</name>
<sequence>MSFIKAVGDQWHKSAFADKIANMLKSNPDVCQRFVGATSITTVANLIAAMAYSEQDSQYQDIQFTDAVILTILFDCFRLLMIKNIEHGNLSQAEHLIIELANMWANKELNEPQGSDVSFNQYQELQQQILKLTTQLDELNRQRRLKKRSM</sequence>
<proteinExistence type="predicted"/>
<feature type="coiled-coil region" evidence="1">
    <location>
        <begin position="122"/>
        <end position="149"/>
    </location>
</feature>